<reference evidence="5 6" key="1">
    <citation type="submission" date="2019-07" db="EMBL/GenBank/DDBJ databases">
        <title>Annotation for the trematode Paragonimus westermani.</title>
        <authorList>
            <person name="Choi Y.-J."/>
        </authorList>
    </citation>
    <scope>NUCLEOTIDE SEQUENCE [LARGE SCALE GENOMIC DNA]</scope>
    <source>
        <strain evidence="5">180907_Pwestermani</strain>
    </source>
</reference>
<dbReference type="Pfam" id="PF02181">
    <property type="entry name" value="FH2"/>
    <property type="match status" value="1"/>
</dbReference>
<feature type="compositionally biased region" description="Polar residues" evidence="2">
    <location>
        <begin position="100"/>
        <end position="120"/>
    </location>
</feature>
<dbReference type="SUPFAM" id="SSF48371">
    <property type="entry name" value="ARM repeat"/>
    <property type="match status" value="1"/>
</dbReference>
<evidence type="ECO:0000313" key="6">
    <source>
        <dbReference type="Proteomes" id="UP000699462"/>
    </source>
</evidence>
<feature type="region of interest" description="Disordered" evidence="2">
    <location>
        <begin position="1054"/>
        <end position="1074"/>
    </location>
</feature>
<feature type="compositionally biased region" description="Polar residues" evidence="2">
    <location>
        <begin position="416"/>
        <end position="434"/>
    </location>
</feature>
<evidence type="ECO:0000313" key="5">
    <source>
        <dbReference type="EMBL" id="KAF8562680.1"/>
    </source>
</evidence>
<feature type="region of interest" description="Disordered" evidence="2">
    <location>
        <begin position="988"/>
        <end position="1017"/>
    </location>
</feature>
<evidence type="ECO:0000256" key="1">
    <source>
        <dbReference type="ARBA" id="ARBA00023203"/>
    </source>
</evidence>
<dbReference type="InterPro" id="IPR056771">
    <property type="entry name" value="FH3_FHOD1-3-like"/>
</dbReference>
<feature type="compositionally biased region" description="Basic and acidic residues" evidence="2">
    <location>
        <begin position="1006"/>
        <end position="1017"/>
    </location>
</feature>
<dbReference type="OrthoDB" id="9806920at2759"/>
<dbReference type="InterPro" id="IPR011989">
    <property type="entry name" value="ARM-like"/>
</dbReference>
<protein>
    <recommendedName>
        <fullName evidence="7">FH1/FH2 domain-containing protein 3</fullName>
    </recommendedName>
</protein>
<dbReference type="PROSITE" id="PS51232">
    <property type="entry name" value="GBD_FH3"/>
    <property type="match status" value="1"/>
</dbReference>
<dbReference type="Pfam" id="PF24959">
    <property type="entry name" value="FH3_FHOD1-3"/>
    <property type="match status" value="1"/>
</dbReference>
<feature type="compositionally biased region" description="Basic residues" evidence="2">
    <location>
        <begin position="2069"/>
        <end position="2081"/>
    </location>
</feature>
<feature type="region of interest" description="Disordered" evidence="2">
    <location>
        <begin position="1287"/>
        <end position="1313"/>
    </location>
</feature>
<feature type="compositionally biased region" description="Polar residues" evidence="2">
    <location>
        <begin position="1060"/>
        <end position="1069"/>
    </location>
</feature>
<dbReference type="Gene3D" id="1.20.58.2220">
    <property type="entry name" value="Formin, FH2 domain"/>
    <property type="match status" value="1"/>
</dbReference>
<dbReference type="Pfam" id="PF18382">
    <property type="entry name" value="Formin_GBD_N"/>
    <property type="match status" value="1"/>
</dbReference>
<evidence type="ECO:0000259" key="3">
    <source>
        <dbReference type="PROSITE" id="PS51232"/>
    </source>
</evidence>
<dbReference type="GO" id="GO:0051015">
    <property type="term" value="F:actin filament binding"/>
    <property type="evidence" value="ECO:0007669"/>
    <property type="project" value="TreeGrafter"/>
</dbReference>
<sequence>MPVGPDCTYNASTAPGYSNGIQFGRSYGGTASTPSSPYTSVSAALKPIRSPSSYSHFGGVSYGVGGLTGLRNSGTSGDVKNVIDRDHNLLSRRPSVDRAPSTNGTDYTSPISSFSSGRYPSSTLSSRDSGSGVFVNNFSKLGGYSRNKSQNLASNIVSESEENSREATDVSDRYVIVTSRACSTEEDSNIRNKLTGISVTKTEKMERKTSRVVHITNGTQTADDILLPATKNATSNNAGKINTPRRLNIGGRYLNQLYHQDSNESQSPKPGRGGWRESVYGVDYSAKSRAQTQPPTSPQPAQNLSVVEQRKLERDTMLEEEFKKQVQLEIEREKRRLRQLERKARWEKDELKNQELEEEIQRRKQITAELAEKEASLKAAEEQRRRESSSLQANKMSNVINAPQDPIQKVNDWKRQNSLQTADPPSTGEMSCSQLWDVDDHKTEPPVVHLRENVSQKRPYLRKSETSRYSRDSEATLRQDTLTSEPKANGTAPSSSRRGSMHPSGSSSYATQHTDIDDLLKDKFPTRPEPSSNRQKGIAKSPSLRRDYYGDGSGDSDEEDVKLIYKSWKSKEIFQRMSTDVQNLLMKSHKRQITVPMLMDVCRNKNHDRRFTDAEEKSFRGYKTVNELLTESGVDVKKLEEAALQLCRFGQAQSEFGSYLDLDSTLQEQWEDLEISADQENSIVLRTKLVVRVKAIIEKLLNSTGRELRRALFSLKQIFQDDKDLVHEFVTNAGLDCLVSVGSRSDQNLQNYILRALGQIMLYVDGMAGVIEHPETLRWLYSLLTSKFRLVTKTALKLLLVFVEYAETNAMVFVQAVHTYHASSPSSGRPWSYVMAILNNDTSGTELPIYAMTLMNKTLNAVPDQDTFYDVTDSLEEMGMQQLVQAHMSRKSCDPDLLEQFQLYEAGLRYEDGEDYDVSDLPAGSKEGLRQTKRMSRTTFLGTPEGQALLSSMHVLPTSLAMAQEMDGSLSRRSKRYQSVENLNLTKSKAGSDVNGTTSNQNRLNAAEDGKLGDSFKPKIHRTSPLNDLTHTVEFSPDQLPDQLVDYEPEAGDVKKPSFTEVNGGTPNQKPGDFSNFRSDLQPDVQHYDHVTINGKVAEMSGNQIDNERSRMDKIHITRDYVGVSTGNLNGSILEAVIGNIPDSALSCHPVLISDLEISSVEESRDEMPHYFTTDEDTTKDTESTITEALQAESLSDSNGLSLEFPLIGRGHCSSEIQSTEQLGLNVEAELKTTTSSRGDQMFAERLKLIENELNIDDSAEDELRGKAVTVPENPPAGSLRSKIEALGKATQKPAAESGQVNGPASPSGAVKALKDKHAAIFEKPDEVTKPQAPRERTGMILSAKERFEAGPTAKPPSVPTAAPNAQRKLTGDTASTGSPSVSSDVESNVDAFWERCLDRVKRKPLRLREFDFTDLDPDEHEEPKETVLLSSKFGTPMMPPPLAGMTAATPPVPASVRPPPPSTGGPPPPPPPMGAPPPPPAIPGAPLPPPPAISGIPGSSPQLNLPPPPGTDIAKSKKTIKIHWTEWKPTPKDLKLLASAKTSMTTLDRTDSMTSGKGISSRFCNSVANRSKEPKEKLKDLKKSTIWSEIVPVKLDSEFLQECFENKTAEVKVKKQDAGMKKIEVLDVKRSNAINIGMKVLPPPRTISTAILKMDSSIINREGIEKLLTSMLPTVEECEAILKAKAEQNGLPLGQAEQFLITLSEITHLKPRLELWLFKLDYETTEKEVGDPLTDLKQGINEVINCKTLRYVISTLLTIGNFLNGSSFRGFTLDYLARLPEVKDTKNKNSLLYHFPDSTDIHSDMGALCRCHRIDWEELPEKLNRLERDSKQAWNHYRVIFSSEKEKQKNAKLYEFITDSMERIICLQLVYRRIMARFRHMLEYVGYSSGRAANMSVGQFCRTLAEFALEYRTTREKIIESRDKKAKARERKRTCGKLIVDLDKVQLLAAQKFNSVQNSGLRGTSNSIAQTKDDEALRDILARSTMETDSDASSLLGTLNRRRGNTPARRSVNRAGSPNVMGEASDASMEALYPDQDLLLDACLRPPSADSLSGGSPGNPGRKAPPRERRRPATRSRQSIRRTITPKIAEEQARALQTILQAAQSAQSAG</sequence>
<feature type="region of interest" description="Disordered" evidence="2">
    <location>
        <begin position="2046"/>
        <end position="2088"/>
    </location>
</feature>
<feature type="compositionally biased region" description="Low complexity" evidence="2">
    <location>
        <begin position="290"/>
        <end position="302"/>
    </location>
</feature>
<dbReference type="EMBL" id="JTDF01018092">
    <property type="protein sequence ID" value="KAF8562680.1"/>
    <property type="molecule type" value="Genomic_DNA"/>
</dbReference>
<feature type="compositionally biased region" description="Polar residues" evidence="2">
    <location>
        <begin position="1986"/>
        <end position="1998"/>
    </location>
</feature>
<feature type="region of interest" description="Disordered" evidence="2">
    <location>
        <begin position="375"/>
        <end position="558"/>
    </location>
</feature>
<dbReference type="InterPro" id="IPR014768">
    <property type="entry name" value="GBD/FH3_dom"/>
</dbReference>
<feature type="compositionally biased region" description="Basic and acidic residues" evidence="2">
    <location>
        <begin position="514"/>
        <end position="526"/>
    </location>
</feature>
<evidence type="ECO:0000259" key="4">
    <source>
        <dbReference type="PROSITE" id="PS51444"/>
    </source>
</evidence>
<feature type="region of interest" description="Disordered" evidence="2">
    <location>
        <begin position="71"/>
        <end position="129"/>
    </location>
</feature>
<feature type="region of interest" description="Disordered" evidence="2">
    <location>
        <begin position="286"/>
        <end position="306"/>
    </location>
</feature>
<dbReference type="InterPro" id="IPR016024">
    <property type="entry name" value="ARM-type_fold"/>
</dbReference>
<feature type="domain" description="GBD/FH3" evidence="3">
    <location>
        <begin position="628"/>
        <end position="991"/>
    </location>
</feature>
<evidence type="ECO:0000256" key="2">
    <source>
        <dbReference type="SAM" id="MobiDB-lite"/>
    </source>
</evidence>
<feature type="compositionally biased region" description="Basic and acidic residues" evidence="2">
    <location>
        <begin position="438"/>
        <end position="455"/>
    </location>
</feature>
<dbReference type="PANTHER" id="PTHR45920:SF4">
    <property type="entry name" value="FORMIN HOMOLOGY 2 DOMAIN CONTAINING, ISOFORM I"/>
    <property type="match status" value="1"/>
</dbReference>
<keyword evidence="6" id="KW-1185">Reference proteome</keyword>
<dbReference type="PANTHER" id="PTHR45920">
    <property type="entry name" value="FORMIN HOMOLOGY 2 DOMAIN CONTAINING, ISOFORM I"/>
    <property type="match status" value="1"/>
</dbReference>
<dbReference type="GO" id="GO:0030866">
    <property type="term" value="P:cortical actin cytoskeleton organization"/>
    <property type="evidence" value="ECO:0007669"/>
    <property type="project" value="TreeGrafter"/>
</dbReference>
<dbReference type="PROSITE" id="PS51444">
    <property type="entry name" value="FH2"/>
    <property type="match status" value="1"/>
</dbReference>
<dbReference type="InterPro" id="IPR041387">
    <property type="entry name" value="FHOD1_GBD_N"/>
</dbReference>
<dbReference type="Gene3D" id="1.25.10.10">
    <property type="entry name" value="Leucine-rich Repeat Variant"/>
    <property type="match status" value="1"/>
</dbReference>
<feature type="compositionally biased region" description="Basic and acidic residues" evidence="2">
    <location>
        <begin position="462"/>
        <end position="477"/>
    </location>
</feature>
<organism evidence="5 6">
    <name type="scientific">Paragonimus westermani</name>
    <dbReference type="NCBI Taxonomy" id="34504"/>
    <lineage>
        <taxon>Eukaryota</taxon>
        <taxon>Metazoa</taxon>
        <taxon>Spiralia</taxon>
        <taxon>Lophotrochozoa</taxon>
        <taxon>Platyhelminthes</taxon>
        <taxon>Trematoda</taxon>
        <taxon>Digenea</taxon>
        <taxon>Plagiorchiida</taxon>
        <taxon>Troglotremata</taxon>
        <taxon>Troglotrematidae</taxon>
        <taxon>Paragonimus</taxon>
    </lineage>
</organism>
<comment type="caution">
    <text evidence="5">The sequence shown here is derived from an EMBL/GenBank/DDBJ whole genome shotgun (WGS) entry which is preliminary data.</text>
</comment>
<feature type="region of interest" description="Disordered" evidence="2">
    <location>
        <begin position="1348"/>
        <end position="1387"/>
    </location>
</feature>
<keyword evidence="1" id="KW-0009">Actin-binding</keyword>
<dbReference type="InterPro" id="IPR015425">
    <property type="entry name" value="FH2_Formin"/>
</dbReference>
<feature type="domain" description="FH2" evidence="4">
    <location>
        <begin position="1561"/>
        <end position="1938"/>
    </location>
</feature>
<feature type="compositionally biased region" description="Polar residues" evidence="2">
    <location>
        <begin position="988"/>
        <end position="1004"/>
    </location>
</feature>
<dbReference type="GO" id="GO:0005856">
    <property type="term" value="C:cytoskeleton"/>
    <property type="evidence" value="ECO:0007669"/>
    <property type="project" value="TreeGrafter"/>
</dbReference>
<dbReference type="SUPFAM" id="SSF101447">
    <property type="entry name" value="Formin homology 2 domain (FH2 domain)"/>
    <property type="match status" value="1"/>
</dbReference>
<feature type="compositionally biased region" description="Polar residues" evidence="2">
    <location>
        <begin position="1373"/>
        <end position="1387"/>
    </location>
</feature>
<feature type="compositionally biased region" description="Polar residues" evidence="2">
    <location>
        <begin position="389"/>
        <end position="401"/>
    </location>
</feature>
<feature type="region of interest" description="Disordered" evidence="2">
    <location>
        <begin position="1435"/>
        <end position="1515"/>
    </location>
</feature>
<feature type="region of interest" description="Disordered" evidence="2">
    <location>
        <begin position="1986"/>
        <end position="2026"/>
    </location>
</feature>
<dbReference type="Proteomes" id="UP000699462">
    <property type="component" value="Unassembled WGS sequence"/>
</dbReference>
<dbReference type="SMART" id="SM00498">
    <property type="entry name" value="FH2"/>
    <property type="match status" value="1"/>
</dbReference>
<proteinExistence type="predicted"/>
<gene>
    <name evidence="5" type="ORF">P879_02668</name>
</gene>
<feature type="compositionally biased region" description="Basic and acidic residues" evidence="2">
    <location>
        <begin position="375"/>
        <end position="388"/>
    </location>
</feature>
<dbReference type="GO" id="GO:0005737">
    <property type="term" value="C:cytoplasm"/>
    <property type="evidence" value="ECO:0007669"/>
    <property type="project" value="TreeGrafter"/>
</dbReference>
<dbReference type="InterPro" id="IPR042201">
    <property type="entry name" value="FH2_Formin_sf"/>
</dbReference>
<feature type="compositionally biased region" description="Pro residues" evidence="2">
    <location>
        <begin position="1451"/>
        <end position="1493"/>
    </location>
</feature>
<evidence type="ECO:0008006" key="7">
    <source>
        <dbReference type="Google" id="ProtNLM"/>
    </source>
</evidence>
<name>A0A8T0D491_9TREM</name>
<feature type="compositionally biased region" description="Polar residues" evidence="2">
    <location>
        <begin position="478"/>
        <end position="513"/>
    </location>
</feature>
<accession>A0A8T0D491</accession>